<keyword evidence="2" id="KW-1185">Reference proteome</keyword>
<comment type="caution">
    <text evidence="1">The sequence shown here is derived from an EMBL/GenBank/DDBJ whole genome shotgun (WGS) entry which is preliminary data.</text>
</comment>
<protein>
    <submittedName>
        <fullName evidence="1">Uncharacterized protein</fullName>
    </submittedName>
</protein>
<name>A0A4V6A5Z9_STECR</name>
<evidence type="ECO:0000313" key="1">
    <source>
        <dbReference type="EMBL" id="TKR92715.1"/>
    </source>
</evidence>
<dbReference type="AlphaFoldDB" id="A0A4V6A5Z9"/>
<sequence>MLIVPPQERLLKPREVAIVISLRLQASLTCPLASSSSSSSPSSAPLSVASRLAETTAAEVLGATSVLRMPS</sequence>
<reference evidence="1 2" key="1">
    <citation type="journal article" date="2015" name="Genome Biol.">
        <title>Comparative genomics of Steinernema reveals deeply conserved gene regulatory networks.</title>
        <authorList>
            <person name="Dillman A.R."/>
            <person name="Macchietto M."/>
            <person name="Porter C.F."/>
            <person name="Rogers A."/>
            <person name="Williams B."/>
            <person name="Antoshechkin I."/>
            <person name="Lee M.M."/>
            <person name="Goodwin Z."/>
            <person name="Lu X."/>
            <person name="Lewis E.E."/>
            <person name="Goodrich-Blair H."/>
            <person name="Stock S.P."/>
            <person name="Adams B.J."/>
            <person name="Sternberg P.W."/>
            <person name="Mortazavi A."/>
        </authorList>
    </citation>
    <scope>NUCLEOTIDE SEQUENCE [LARGE SCALE GENOMIC DNA]</scope>
    <source>
        <strain evidence="1 2">ALL</strain>
    </source>
</reference>
<evidence type="ECO:0000313" key="2">
    <source>
        <dbReference type="Proteomes" id="UP000298663"/>
    </source>
</evidence>
<gene>
    <name evidence="1" type="ORF">L596_007313</name>
</gene>
<organism evidence="1 2">
    <name type="scientific">Steinernema carpocapsae</name>
    <name type="common">Entomopathogenic nematode</name>
    <dbReference type="NCBI Taxonomy" id="34508"/>
    <lineage>
        <taxon>Eukaryota</taxon>
        <taxon>Metazoa</taxon>
        <taxon>Ecdysozoa</taxon>
        <taxon>Nematoda</taxon>
        <taxon>Chromadorea</taxon>
        <taxon>Rhabditida</taxon>
        <taxon>Tylenchina</taxon>
        <taxon>Panagrolaimomorpha</taxon>
        <taxon>Strongyloidoidea</taxon>
        <taxon>Steinernematidae</taxon>
        <taxon>Steinernema</taxon>
    </lineage>
</organism>
<dbReference type="Proteomes" id="UP000298663">
    <property type="component" value="Unassembled WGS sequence"/>
</dbReference>
<reference evidence="1 2" key="2">
    <citation type="journal article" date="2019" name="G3 (Bethesda)">
        <title>Hybrid Assembly of the Genome of the Entomopathogenic Nematode Steinernema carpocapsae Identifies the X-Chromosome.</title>
        <authorList>
            <person name="Serra L."/>
            <person name="Macchietto M."/>
            <person name="Macias-Munoz A."/>
            <person name="McGill C.J."/>
            <person name="Rodriguez I.M."/>
            <person name="Rodriguez B."/>
            <person name="Murad R."/>
            <person name="Mortazavi A."/>
        </authorList>
    </citation>
    <scope>NUCLEOTIDE SEQUENCE [LARGE SCALE GENOMIC DNA]</scope>
    <source>
        <strain evidence="1 2">ALL</strain>
    </source>
</reference>
<proteinExistence type="predicted"/>
<accession>A0A4V6A5Z9</accession>
<dbReference type="EMBL" id="AZBU02000002">
    <property type="protein sequence ID" value="TKR92715.1"/>
    <property type="molecule type" value="Genomic_DNA"/>
</dbReference>